<comment type="caution">
    <text evidence="10">The sequence shown here is derived from an EMBL/GenBank/DDBJ whole genome shotgun (WGS) entry which is preliminary data.</text>
</comment>
<name>A0ABP8LRM3_9BACT</name>
<evidence type="ECO:0000256" key="4">
    <source>
        <dbReference type="ARBA" id="ARBA00023125"/>
    </source>
</evidence>
<dbReference type="SUPFAM" id="SSF46689">
    <property type="entry name" value="Homeodomain-like"/>
    <property type="match status" value="1"/>
</dbReference>
<dbReference type="PROSITE" id="PS00675">
    <property type="entry name" value="SIGMA54_INTERACT_1"/>
    <property type="match status" value="1"/>
</dbReference>
<dbReference type="SUPFAM" id="SSF52172">
    <property type="entry name" value="CheY-like"/>
    <property type="match status" value="1"/>
</dbReference>
<dbReference type="Pfam" id="PF25601">
    <property type="entry name" value="AAA_lid_14"/>
    <property type="match status" value="1"/>
</dbReference>
<dbReference type="CDD" id="cd00009">
    <property type="entry name" value="AAA"/>
    <property type="match status" value="1"/>
</dbReference>
<feature type="domain" description="Response regulatory" evidence="9">
    <location>
        <begin position="4"/>
        <end position="118"/>
    </location>
</feature>
<evidence type="ECO:0000313" key="11">
    <source>
        <dbReference type="Proteomes" id="UP001501508"/>
    </source>
</evidence>
<feature type="region of interest" description="Disordered" evidence="7">
    <location>
        <begin position="129"/>
        <end position="148"/>
    </location>
</feature>
<dbReference type="Pfam" id="PF00072">
    <property type="entry name" value="Response_reg"/>
    <property type="match status" value="1"/>
</dbReference>
<dbReference type="Pfam" id="PF00158">
    <property type="entry name" value="Sigma54_activat"/>
    <property type="match status" value="1"/>
</dbReference>
<dbReference type="InterPro" id="IPR025944">
    <property type="entry name" value="Sigma_54_int_dom_CS"/>
</dbReference>
<dbReference type="InterPro" id="IPR011006">
    <property type="entry name" value="CheY-like_superfamily"/>
</dbReference>
<feature type="modified residue" description="4-aspartylphosphate" evidence="6">
    <location>
        <position position="53"/>
    </location>
</feature>
<dbReference type="InterPro" id="IPR009057">
    <property type="entry name" value="Homeodomain-like_sf"/>
</dbReference>
<dbReference type="PRINTS" id="PR01590">
    <property type="entry name" value="HTHFIS"/>
</dbReference>
<dbReference type="InterPro" id="IPR025662">
    <property type="entry name" value="Sigma_54_int_dom_ATP-bd_1"/>
</dbReference>
<dbReference type="PANTHER" id="PTHR32071:SF81">
    <property type="entry name" value="PROPIONATE CATABOLISM OPERON REGULATORY PROTEIN"/>
    <property type="match status" value="1"/>
</dbReference>
<dbReference type="Gene3D" id="3.40.50.2300">
    <property type="match status" value="1"/>
</dbReference>
<dbReference type="SUPFAM" id="SSF52540">
    <property type="entry name" value="P-loop containing nucleoside triphosphate hydrolases"/>
    <property type="match status" value="1"/>
</dbReference>
<dbReference type="Proteomes" id="UP001501508">
    <property type="component" value="Unassembled WGS sequence"/>
</dbReference>
<dbReference type="InterPro" id="IPR002197">
    <property type="entry name" value="HTH_Fis"/>
</dbReference>
<feature type="domain" description="Sigma-54 factor interaction" evidence="8">
    <location>
        <begin position="158"/>
        <end position="387"/>
    </location>
</feature>
<keyword evidence="5" id="KW-0804">Transcription</keyword>
<organism evidence="10 11">
    <name type="scientific">Ravibacter arvi</name>
    <dbReference type="NCBI Taxonomy" id="2051041"/>
    <lineage>
        <taxon>Bacteria</taxon>
        <taxon>Pseudomonadati</taxon>
        <taxon>Bacteroidota</taxon>
        <taxon>Cytophagia</taxon>
        <taxon>Cytophagales</taxon>
        <taxon>Spirosomataceae</taxon>
        <taxon>Ravibacter</taxon>
    </lineage>
</organism>
<dbReference type="Gene3D" id="1.10.10.60">
    <property type="entry name" value="Homeodomain-like"/>
    <property type="match status" value="1"/>
</dbReference>
<keyword evidence="1" id="KW-0547">Nucleotide-binding</keyword>
<keyword evidence="11" id="KW-1185">Reference proteome</keyword>
<keyword evidence="2" id="KW-0067">ATP-binding</keyword>
<dbReference type="InterPro" id="IPR027417">
    <property type="entry name" value="P-loop_NTPase"/>
</dbReference>
<evidence type="ECO:0000256" key="2">
    <source>
        <dbReference type="ARBA" id="ARBA00022840"/>
    </source>
</evidence>
<keyword evidence="3" id="KW-0805">Transcription regulation</keyword>
<evidence type="ECO:0000259" key="8">
    <source>
        <dbReference type="PROSITE" id="PS50045"/>
    </source>
</evidence>
<dbReference type="PROSITE" id="PS50045">
    <property type="entry name" value="SIGMA54_INTERACT_4"/>
    <property type="match status" value="1"/>
</dbReference>
<evidence type="ECO:0000313" key="10">
    <source>
        <dbReference type="EMBL" id="GAA4433222.1"/>
    </source>
</evidence>
<evidence type="ECO:0000256" key="7">
    <source>
        <dbReference type="SAM" id="MobiDB-lite"/>
    </source>
</evidence>
<dbReference type="InterPro" id="IPR058031">
    <property type="entry name" value="AAA_lid_NorR"/>
</dbReference>
<dbReference type="InterPro" id="IPR002078">
    <property type="entry name" value="Sigma_54_int"/>
</dbReference>
<dbReference type="PROSITE" id="PS00688">
    <property type="entry name" value="SIGMA54_INTERACT_3"/>
    <property type="match status" value="1"/>
</dbReference>
<gene>
    <name evidence="10" type="ORF">GCM10023091_06440</name>
</gene>
<dbReference type="SMART" id="SM00382">
    <property type="entry name" value="AAA"/>
    <property type="match status" value="1"/>
</dbReference>
<dbReference type="InterPro" id="IPR001789">
    <property type="entry name" value="Sig_transdc_resp-reg_receiver"/>
</dbReference>
<sequence length="482" mass="54676">MMRKILVIDDEIDICMLLKRFLTKKDFLVETAQSGRKGLQLLEDFEPDIVMTDFRLGDSTGTDLLVSIKSRSPQIPVLIITGYSDIKDAVNVMKLGAYDYITKPLFPEEILVTVNKALEDADKQKLSQTQVVQEKAADEDAPKQRGKATRASFKPGYIMGKGALAQQLFKQIDLVAPTNYSVIIYGESGSGKEAIAHEIHNRSNRRDQAFVAMDCGAISKELAGSELFGHEKGSFTGALNTKLGHFEMANGGTLFLDEVANLSYEVQVALLRVVQERKMRRIGGNKEIELDVRIIVASNEKLYEAARKKRFREDLYYRFNEFTIDLPPLRERKDDLMLFAEAFLEETNKELGKNVKGYAREVINDFMNYGWPGNLRELKNVIKRATLLTDGDFIEEKALPFEIANYPKLAYLEPEPDEEELSPQAGDNESDVPNLKLAVNEAEYEMIMKVLKQVNFNKSKAARILNIDRKTLYNKMKQLDMQ</sequence>
<dbReference type="InterPro" id="IPR025943">
    <property type="entry name" value="Sigma_54_int_dom_ATP-bd_2"/>
</dbReference>
<keyword evidence="4" id="KW-0238">DNA-binding</keyword>
<dbReference type="Gene3D" id="3.40.50.300">
    <property type="entry name" value="P-loop containing nucleotide triphosphate hydrolases"/>
    <property type="match status" value="1"/>
</dbReference>
<dbReference type="InterPro" id="IPR003593">
    <property type="entry name" value="AAA+_ATPase"/>
</dbReference>
<dbReference type="PROSITE" id="PS00676">
    <property type="entry name" value="SIGMA54_INTERACT_2"/>
    <property type="match status" value="1"/>
</dbReference>
<dbReference type="Gene3D" id="1.10.8.60">
    <property type="match status" value="1"/>
</dbReference>
<evidence type="ECO:0000259" key="9">
    <source>
        <dbReference type="PROSITE" id="PS50110"/>
    </source>
</evidence>
<reference evidence="11" key="1">
    <citation type="journal article" date="2019" name="Int. J. Syst. Evol. Microbiol.">
        <title>The Global Catalogue of Microorganisms (GCM) 10K type strain sequencing project: providing services to taxonomists for standard genome sequencing and annotation.</title>
        <authorList>
            <consortium name="The Broad Institute Genomics Platform"/>
            <consortium name="The Broad Institute Genome Sequencing Center for Infectious Disease"/>
            <person name="Wu L."/>
            <person name="Ma J."/>
        </authorList>
    </citation>
    <scope>NUCLEOTIDE SEQUENCE [LARGE SCALE GENOMIC DNA]</scope>
    <source>
        <strain evidence="11">JCM 31920</strain>
    </source>
</reference>
<accession>A0ABP8LRM3</accession>
<evidence type="ECO:0000256" key="6">
    <source>
        <dbReference type="PROSITE-ProRule" id="PRU00169"/>
    </source>
</evidence>
<keyword evidence="6" id="KW-0597">Phosphoprotein</keyword>
<dbReference type="Pfam" id="PF02954">
    <property type="entry name" value="HTH_8"/>
    <property type="match status" value="1"/>
</dbReference>
<protein>
    <submittedName>
        <fullName evidence="10">Sigma-54 dependent transcriptional regulator</fullName>
    </submittedName>
</protein>
<evidence type="ECO:0000256" key="3">
    <source>
        <dbReference type="ARBA" id="ARBA00023015"/>
    </source>
</evidence>
<evidence type="ECO:0000256" key="5">
    <source>
        <dbReference type="ARBA" id="ARBA00023163"/>
    </source>
</evidence>
<evidence type="ECO:0000256" key="1">
    <source>
        <dbReference type="ARBA" id="ARBA00022741"/>
    </source>
</evidence>
<dbReference type="PROSITE" id="PS50110">
    <property type="entry name" value="RESPONSE_REGULATORY"/>
    <property type="match status" value="1"/>
</dbReference>
<dbReference type="CDD" id="cd00156">
    <property type="entry name" value="REC"/>
    <property type="match status" value="1"/>
</dbReference>
<dbReference type="SMART" id="SM00448">
    <property type="entry name" value="REC"/>
    <property type="match status" value="1"/>
</dbReference>
<dbReference type="EMBL" id="BAABEY010000005">
    <property type="protein sequence ID" value="GAA4433222.1"/>
    <property type="molecule type" value="Genomic_DNA"/>
</dbReference>
<proteinExistence type="predicted"/>
<dbReference type="PANTHER" id="PTHR32071">
    <property type="entry name" value="TRANSCRIPTIONAL REGULATORY PROTEIN"/>
    <property type="match status" value="1"/>
</dbReference>